<evidence type="ECO:0000256" key="4">
    <source>
        <dbReference type="ARBA" id="ARBA00022692"/>
    </source>
</evidence>
<name>A0A386HMI2_9BACT</name>
<evidence type="ECO:0000259" key="9">
    <source>
        <dbReference type="Pfam" id="PF25183"/>
    </source>
</evidence>
<dbReference type="AlphaFoldDB" id="A0A386HMI2"/>
<sequence>MFLKKSLQLLLVFLLPAFAMAQVTTSSIVGTVTTSSGAALEGASIKAIHTPSGTSYATFSRGGGNFTIPNMRVGGPYTITISYVGYKSYVYNDVYLQLGEASKLTPVLVDNSATLSDVSVVSTKNSLISKDLTGTSVSVTRTQMDLLPTITRNINDFARLSPIAQVRSSSTDGSPLGISFGGQSTRYNQFSIDGANSTDIFGLSSNGTNGGQAGINPIPFDAIDQLQVILAPYDVTQGGFTGGGMNAVTRSGTNELHGSVYGYFQNQKLVGKSITTNSAYPNFKNEQYGARLGGAIIKNKLFYFVNYEGLNRTSPIANQPGGADKISQIDVATAQSLKDYVQNKYGYNVGSINGINTTRKSNSVFARVDWNINDKNKLMIRDNYVNGSNYSISDAKSSMSFGNNGYTFNSKTNSIVAELNSNISSRASNLLRFTFTSIRDARQVGSPFPSVTISDNGATYKFGNDYSSQANSLNQNIATLTDNYNIYAGSHTITLGTDNMFYQTKNVFLQGVNGDYSFNSLAGFMNNADTASLTQYQTTYSNDPSNPLGAASIKMGSFSLYAQDAWQVKNNFKLTYGLRADMPVFFNKPVDNDAFNGSDIAVENHVMNNQPPKTKILLSPRVGFNWDVYNNAKTQIRGGIGLFTGRVPMVWVSNQYSNTGIATTKYTANHAAIVANNIQFNPGNPYKGTVTNPPPTEVDVTDHNFTAPRTLRANLALDQQLPWGIVGTIEGVYTKTIKDILYQDINMAPSSMTIDLGNGVSRPFYNSARNNAAYTNVLYLTNTNKGYAYNVYARLKKQFSMGWMASIVYSLGHSYGMNDGTSSTAASNWRYAYNINGLNNLDLARNNNDQGSRVTIVLGKKFTYGKFATNLGLFYTGQSGQTLSYVFFNDLNGDDGSTASPKSSYSKNSADLMFVPTEVTDFAPITTNKGVVITTAQEEFTGWQAFVNSDPYLKSHQGQNLKRNGSRLPWENHVDFKFAEDWNISGTHKITLSIDILNAGHLLSKDWGKAYYASNQELQPLDVVGFSQTGNKVTPKYQFNPTYGLDTYTHKTYSYSDYLSRWSMQVGLRYSF</sequence>
<reference evidence="10 11" key="1">
    <citation type="submission" date="2018-09" db="EMBL/GenBank/DDBJ databases">
        <title>Arachidicoccus sp. nov., a bacterium isolated from soil.</title>
        <authorList>
            <person name="Weon H.-Y."/>
            <person name="Kwon S.-W."/>
            <person name="Lee S.A."/>
        </authorList>
    </citation>
    <scope>NUCLEOTIDE SEQUENCE [LARGE SCALE GENOMIC DNA]</scope>
    <source>
        <strain evidence="10 11">KIS59-12</strain>
    </source>
</reference>
<organism evidence="10 11">
    <name type="scientific">Arachidicoccus soli</name>
    <dbReference type="NCBI Taxonomy" id="2341117"/>
    <lineage>
        <taxon>Bacteria</taxon>
        <taxon>Pseudomonadati</taxon>
        <taxon>Bacteroidota</taxon>
        <taxon>Chitinophagia</taxon>
        <taxon>Chitinophagales</taxon>
        <taxon>Chitinophagaceae</taxon>
        <taxon>Arachidicoccus</taxon>
    </lineage>
</organism>
<feature type="chain" id="PRO_5017227358" evidence="7">
    <location>
        <begin position="22"/>
        <end position="1072"/>
    </location>
</feature>
<evidence type="ECO:0000259" key="8">
    <source>
        <dbReference type="Pfam" id="PF07715"/>
    </source>
</evidence>
<proteinExistence type="predicted"/>
<keyword evidence="6" id="KW-0998">Cell outer membrane</keyword>
<dbReference type="Pfam" id="PF07715">
    <property type="entry name" value="Plug"/>
    <property type="match status" value="1"/>
</dbReference>
<accession>A0A386HMI2</accession>
<evidence type="ECO:0000256" key="3">
    <source>
        <dbReference type="ARBA" id="ARBA00022452"/>
    </source>
</evidence>
<dbReference type="Gene3D" id="2.40.170.20">
    <property type="entry name" value="TonB-dependent receptor, beta-barrel domain"/>
    <property type="match status" value="1"/>
</dbReference>
<dbReference type="Gene3D" id="2.170.130.10">
    <property type="entry name" value="TonB-dependent receptor, plug domain"/>
    <property type="match status" value="1"/>
</dbReference>
<dbReference type="Gene3D" id="2.60.40.1120">
    <property type="entry name" value="Carboxypeptidase-like, regulatory domain"/>
    <property type="match status" value="1"/>
</dbReference>
<dbReference type="Pfam" id="PF13620">
    <property type="entry name" value="CarboxypepD_reg"/>
    <property type="match status" value="1"/>
</dbReference>
<dbReference type="InterPro" id="IPR039426">
    <property type="entry name" value="TonB-dep_rcpt-like"/>
</dbReference>
<dbReference type="InterPro" id="IPR036942">
    <property type="entry name" value="Beta-barrel_TonB_sf"/>
</dbReference>
<dbReference type="OrthoDB" id="9768147at2"/>
<dbReference type="SUPFAM" id="SSF49452">
    <property type="entry name" value="Starch-binding domain-like"/>
    <property type="match status" value="1"/>
</dbReference>
<feature type="signal peptide" evidence="7">
    <location>
        <begin position="1"/>
        <end position="21"/>
    </location>
</feature>
<feature type="domain" description="TonB-dependent transporter Oar-like beta-barrel" evidence="9">
    <location>
        <begin position="248"/>
        <end position="999"/>
    </location>
</feature>
<keyword evidence="5" id="KW-0472">Membrane</keyword>
<keyword evidence="11" id="KW-1185">Reference proteome</keyword>
<comment type="subcellular location">
    <subcellularLocation>
        <location evidence="1">Cell outer membrane</location>
        <topology evidence="1">Multi-pass membrane protein</topology>
    </subcellularLocation>
</comment>
<dbReference type="InterPro" id="IPR037066">
    <property type="entry name" value="Plug_dom_sf"/>
</dbReference>
<protein>
    <submittedName>
        <fullName evidence="10">TonB-dependent receptor</fullName>
    </submittedName>
</protein>
<keyword evidence="10" id="KW-0675">Receptor</keyword>
<dbReference type="SUPFAM" id="SSF56935">
    <property type="entry name" value="Porins"/>
    <property type="match status" value="1"/>
</dbReference>
<keyword evidence="3" id="KW-1134">Transmembrane beta strand</keyword>
<evidence type="ECO:0000256" key="2">
    <source>
        <dbReference type="ARBA" id="ARBA00022448"/>
    </source>
</evidence>
<dbReference type="InterPro" id="IPR057601">
    <property type="entry name" value="Oar-like_b-barrel"/>
</dbReference>
<evidence type="ECO:0000256" key="1">
    <source>
        <dbReference type="ARBA" id="ARBA00004571"/>
    </source>
</evidence>
<dbReference type="GO" id="GO:0044718">
    <property type="term" value="P:siderophore transmembrane transport"/>
    <property type="evidence" value="ECO:0007669"/>
    <property type="project" value="TreeGrafter"/>
</dbReference>
<dbReference type="GO" id="GO:0015344">
    <property type="term" value="F:siderophore uptake transmembrane transporter activity"/>
    <property type="evidence" value="ECO:0007669"/>
    <property type="project" value="TreeGrafter"/>
</dbReference>
<dbReference type="GO" id="GO:0009279">
    <property type="term" value="C:cell outer membrane"/>
    <property type="evidence" value="ECO:0007669"/>
    <property type="project" value="UniProtKB-SubCell"/>
</dbReference>
<dbReference type="KEGG" id="ark:D6B99_05460"/>
<evidence type="ECO:0000313" key="11">
    <source>
        <dbReference type="Proteomes" id="UP000266118"/>
    </source>
</evidence>
<dbReference type="Pfam" id="PF25183">
    <property type="entry name" value="OMP_b-brl_4"/>
    <property type="match status" value="1"/>
</dbReference>
<dbReference type="Proteomes" id="UP000266118">
    <property type="component" value="Chromosome"/>
</dbReference>
<feature type="domain" description="TonB-dependent receptor plug" evidence="8">
    <location>
        <begin position="133"/>
        <end position="244"/>
    </location>
</feature>
<keyword evidence="2" id="KW-0813">Transport</keyword>
<gene>
    <name evidence="10" type="ORF">D6B99_05460</name>
</gene>
<dbReference type="PANTHER" id="PTHR30069:SF46">
    <property type="entry name" value="OAR PROTEIN"/>
    <property type="match status" value="1"/>
</dbReference>
<dbReference type="PANTHER" id="PTHR30069">
    <property type="entry name" value="TONB-DEPENDENT OUTER MEMBRANE RECEPTOR"/>
    <property type="match status" value="1"/>
</dbReference>
<evidence type="ECO:0000256" key="6">
    <source>
        <dbReference type="ARBA" id="ARBA00023237"/>
    </source>
</evidence>
<evidence type="ECO:0000256" key="5">
    <source>
        <dbReference type="ARBA" id="ARBA00023136"/>
    </source>
</evidence>
<evidence type="ECO:0000313" key="10">
    <source>
        <dbReference type="EMBL" id="AYD47108.1"/>
    </source>
</evidence>
<keyword evidence="7" id="KW-0732">Signal</keyword>
<keyword evidence="4" id="KW-0812">Transmembrane</keyword>
<dbReference type="InterPro" id="IPR012910">
    <property type="entry name" value="Plug_dom"/>
</dbReference>
<dbReference type="EMBL" id="CP032489">
    <property type="protein sequence ID" value="AYD47108.1"/>
    <property type="molecule type" value="Genomic_DNA"/>
</dbReference>
<dbReference type="GO" id="GO:0030246">
    <property type="term" value="F:carbohydrate binding"/>
    <property type="evidence" value="ECO:0007669"/>
    <property type="project" value="InterPro"/>
</dbReference>
<evidence type="ECO:0000256" key="7">
    <source>
        <dbReference type="SAM" id="SignalP"/>
    </source>
</evidence>
<dbReference type="InterPro" id="IPR013784">
    <property type="entry name" value="Carb-bd-like_fold"/>
</dbReference>